<evidence type="ECO:0000313" key="1">
    <source>
        <dbReference type="Ensembl" id="ENSMPUP00000010659.1"/>
    </source>
</evidence>
<dbReference type="InParanoid" id="M3YH52"/>
<proteinExistence type="predicted"/>
<name>M3YH52_MUSPF</name>
<protein>
    <submittedName>
        <fullName evidence="1">Pistil-specific extensin-like protein</fullName>
    </submittedName>
</protein>
<dbReference type="AlphaFoldDB" id="M3YH52"/>
<dbReference type="HOGENOM" id="CLU_1244999_0_0_1"/>
<sequence>MCVPAFSSKLVRSWPPAPRRPALRRFLPLHRCVPAFYSPLVRSRPPSPRRSAPLPPSAEVLPRLLLPARLSPASSSSPPPRRSLLLRMCVPAFYSRSSVPGLQLLAAPSRAAPSVCTGASPPSFSSQLLRSVPPALRRGRAVLSLGACTFPPSFPRSSVPGLQLLATPRRSLPLQRCVSAFSSQLVLSWPPAPRRPALRRFLPLHRLPAPREKPSLASGFTK</sequence>
<organism evidence="1">
    <name type="scientific">Mustela putorius furo</name>
    <name type="common">European domestic ferret</name>
    <name type="synonym">Mustela furo</name>
    <dbReference type="NCBI Taxonomy" id="9669"/>
    <lineage>
        <taxon>Eukaryota</taxon>
        <taxon>Metazoa</taxon>
        <taxon>Chordata</taxon>
        <taxon>Craniata</taxon>
        <taxon>Vertebrata</taxon>
        <taxon>Euteleostomi</taxon>
        <taxon>Mammalia</taxon>
        <taxon>Eutheria</taxon>
        <taxon>Laurasiatheria</taxon>
        <taxon>Carnivora</taxon>
        <taxon>Caniformia</taxon>
        <taxon>Musteloidea</taxon>
        <taxon>Mustelidae</taxon>
        <taxon>Mustelinae</taxon>
        <taxon>Mustela</taxon>
    </lineage>
</organism>
<accession>M3YH52</accession>
<dbReference type="Ensembl" id="ENSMPUT00000010836.1">
    <property type="protein sequence ID" value="ENSMPUP00000010659.1"/>
    <property type="gene ID" value="ENSMPUG00000010745.1"/>
</dbReference>
<reference evidence="1" key="1">
    <citation type="submission" date="2024-06" db="UniProtKB">
        <authorList>
            <consortium name="Ensembl"/>
        </authorList>
    </citation>
    <scope>IDENTIFICATION</scope>
</reference>
<dbReference type="KEGG" id="mpuf:101687258"/>
<dbReference type="EMBL" id="AEYP01112534">
    <property type="status" value="NOT_ANNOTATED_CDS"/>
    <property type="molecule type" value="Genomic_DNA"/>
</dbReference>